<dbReference type="GO" id="GO:0016616">
    <property type="term" value="F:oxidoreductase activity, acting on the CH-OH group of donors, NAD or NADP as acceptor"/>
    <property type="evidence" value="ECO:0007669"/>
    <property type="project" value="TreeGrafter"/>
</dbReference>
<reference evidence="3" key="1">
    <citation type="submission" date="2014-12" db="EMBL/GenBank/DDBJ databases">
        <authorList>
            <person name="Salcher M.M."/>
        </authorList>
    </citation>
    <scope>NUCLEOTIDE SEQUENCE [LARGE SCALE GENOMIC DNA]</scope>
    <source>
        <strain evidence="3">MMS-10A-171</strain>
    </source>
</reference>
<dbReference type="PANTHER" id="PTHR45458:SF1">
    <property type="entry name" value="SHORT CHAIN DEHYDROGENASE"/>
    <property type="match status" value="1"/>
</dbReference>
<dbReference type="RefSeq" id="WP_046488835.1">
    <property type="nucleotide sequence ID" value="NZ_LN827929.1"/>
</dbReference>
<keyword evidence="3" id="KW-1185">Reference proteome</keyword>
<dbReference type="Pfam" id="PF00106">
    <property type="entry name" value="adh_short"/>
    <property type="match status" value="1"/>
</dbReference>
<name>A0A0D6EXW0_9PROT</name>
<comment type="similarity">
    <text evidence="1">Belongs to the short-chain dehydrogenases/reductases (SDR) family.</text>
</comment>
<evidence type="ECO:0000313" key="2">
    <source>
        <dbReference type="EMBL" id="CEZ20098.1"/>
    </source>
</evidence>
<gene>
    <name evidence="2" type="ORF">BN1208_1218</name>
</gene>
<dbReference type="Gene3D" id="3.40.50.720">
    <property type="entry name" value="NAD(P)-binding Rossmann-like Domain"/>
    <property type="match status" value="1"/>
</dbReference>
<dbReference type="OrthoDB" id="5786478at2"/>
<accession>A0A0D6EXW0</accession>
<dbReference type="CDD" id="cd05325">
    <property type="entry name" value="carb_red_sniffer_like_SDR_c"/>
    <property type="match status" value="1"/>
</dbReference>
<organism evidence="2 3">
    <name type="scientific">Candidatus Methylopumilus planktonicus</name>
    <dbReference type="NCBI Taxonomy" id="1581557"/>
    <lineage>
        <taxon>Bacteria</taxon>
        <taxon>Pseudomonadati</taxon>
        <taxon>Pseudomonadota</taxon>
        <taxon>Betaproteobacteria</taxon>
        <taxon>Nitrosomonadales</taxon>
        <taxon>Methylophilaceae</taxon>
        <taxon>Candidatus Methylopumilus</taxon>
    </lineage>
</organism>
<protein>
    <submittedName>
        <fullName evidence="2">Short-chain dehydrogenase/reductase SDR</fullName>
    </submittedName>
</protein>
<dbReference type="PRINTS" id="PR00080">
    <property type="entry name" value="SDRFAMILY"/>
</dbReference>
<dbReference type="SUPFAM" id="SSF51735">
    <property type="entry name" value="NAD(P)-binding Rossmann-fold domains"/>
    <property type="match status" value="1"/>
</dbReference>
<evidence type="ECO:0000256" key="1">
    <source>
        <dbReference type="RuleBase" id="RU000363"/>
    </source>
</evidence>
<dbReference type="AlphaFoldDB" id="A0A0D6EXW0"/>
<dbReference type="InterPro" id="IPR002347">
    <property type="entry name" value="SDR_fam"/>
</dbReference>
<dbReference type="PANTHER" id="PTHR45458">
    <property type="entry name" value="SHORT-CHAIN DEHYDROGENASE/REDUCTASE SDR"/>
    <property type="match status" value="1"/>
</dbReference>
<dbReference type="HOGENOM" id="CLU_010194_9_1_4"/>
<dbReference type="PRINTS" id="PR00081">
    <property type="entry name" value="GDHRDH"/>
</dbReference>
<evidence type="ECO:0000313" key="3">
    <source>
        <dbReference type="Proteomes" id="UP000064007"/>
    </source>
</evidence>
<dbReference type="KEGG" id="mbat:BN1208_1218"/>
<proteinExistence type="inferred from homology"/>
<dbReference type="InterPro" id="IPR052184">
    <property type="entry name" value="SDR_enzymes"/>
</dbReference>
<dbReference type="InterPro" id="IPR036291">
    <property type="entry name" value="NAD(P)-bd_dom_sf"/>
</dbReference>
<dbReference type="EMBL" id="LN827929">
    <property type="protein sequence ID" value="CEZ20098.1"/>
    <property type="molecule type" value="Genomic_DNA"/>
</dbReference>
<dbReference type="STRING" id="1581557.BN1208_1218"/>
<sequence>MSNNKYTVLITGANRGLGLEFVKQYALDNYEVIACTRKINKKDALHRLQASFENISIHTLDVENFLSIDQFAKTLTKPIDILINNAGLYPNSSFDDINYEAWLNAFKINTLAAFKMTKAFLPHLKKGELKKIASLTSKMGSIDDNSGGGAYLYRSSKTALNMVMKSLSIDLKPHDMSLITLHPGWVRTDMGGPNGLIDVDESVTGMKRQIGKLSIKTTGQFIAYDGKKIPW</sequence>
<dbReference type="Proteomes" id="UP000064007">
    <property type="component" value="Chromosome 1"/>
</dbReference>